<dbReference type="InterPro" id="IPR000719">
    <property type="entry name" value="Prot_kinase_dom"/>
</dbReference>
<dbReference type="PROSITE" id="PS00108">
    <property type="entry name" value="PROTEIN_KINASE_ST"/>
    <property type="match status" value="1"/>
</dbReference>
<dbReference type="InterPro" id="IPR008271">
    <property type="entry name" value="Ser/Thr_kinase_AS"/>
</dbReference>
<reference evidence="2 3" key="1">
    <citation type="journal article" date="2012" name="Science">
        <title>The Paleozoic origin of enzymatic lignin decomposition reconstructed from 31 fungal genomes.</title>
        <authorList>
            <person name="Floudas D."/>
            <person name="Binder M."/>
            <person name="Riley R."/>
            <person name="Barry K."/>
            <person name="Blanchette R.A."/>
            <person name="Henrissat B."/>
            <person name="Martinez A.T."/>
            <person name="Otillar R."/>
            <person name="Spatafora J.W."/>
            <person name="Yadav J.S."/>
            <person name="Aerts A."/>
            <person name="Benoit I."/>
            <person name="Boyd A."/>
            <person name="Carlson A."/>
            <person name="Copeland A."/>
            <person name="Coutinho P.M."/>
            <person name="de Vries R.P."/>
            <person name="Ferreira P."/>
            <person name="Findley K."/>
            <person name="Foster B."/>
            <person name="Gaskell J."/>
            <person name="Glotzer D."/>
            <person name="Gorecki P."/>
            <person name="Heitman J."/>
            <person name="Hesse C."/>
            <person name="Hori C."/>
            <person name="Igarashi K."/>
            <person name="Jurgens J.A."/>
            <person name="Kallen N."/>
            <person name="Kersten P."/>
            <person name="Kohler A."/>
            <person name="Kuees U."/>
            <person name="Kumar T.K.A."/>
            <person name="Kuo A."/>
            <person name="LaButti K."/>
            <person name="Larrondo L.F."/>
            <person name="Lindquist E."/>
            <person name="Ling A."/>
            <person name="Lombard V."/>
            <person name="Lucas S."/>
            <person name="Lundell T."/>
            <person name="Martin R."/>
            <person name="McLaughlin D.J."/>
            <person name="Morgenstern I."/>
            <person name="Morin E."/>
            <person name="Murat C."/>
            <person name="Nagy L.G."/>
            <person name="Nolan M."/>
            <person name="Ohm R.A."/>
            <person name="Patyshakuliyeva A."/>
            <person name="Rokas A."/>
            <person name="Ruiz-Duenas F.J."/>
            <person name="Sabat G."/>
            <person name="Salamov A."/>
            <person name="Samejima M."/>
            <person name="Schmutz J."/>
            <person name="Slot J.C."/>
            <person name="St John F."/>
            <person name="Stenlid J."/>
            <person name="Sun H."/>
            <person name="Sun S."/>
            <person name="Syed K."/>
            <person name="Tsang A."/>
            <person name="Wiebenga A."/>
            <person name="Young D."/>
            <person name="Pisabarro A."/>
            <person name="Eastwood D.C."/>
            <person name="Martin F."/>
            <person name="Cullen D."/>
            <person name="Grigoriev I.V."/>
            <person name="Hibbett D.S."/>
        </authorList>
    </citation>
    <scope>NUCLEOTIDE SEQUENCE [LARGE SCALE GENOMIC DNA]</scope>
    <source>
        <strain evidence="2 3">MD-104</strain>
    </source>
</reference>
<evidence type="ECO:0000313" key="2">
    <source>
        <dbReference type="EMBL" id="PCH36149.1"/>
    </source>
</evidence>
<dbReference type="GO" id="GO:0004674">
    <property type="term" value="F:protein serine/threonine kinase activity"/>
    <property type="evidence" value="ECO:0007669"/>
    <property type="project" value="TreeGrafter"/>
</dbReference>
<dbReference type="OMA" id="LLEMCEC"/>
<dbReference type="OrthoDB" id="2804215at2759"/>
<dbReference type="SMART" id="SM00220">
    <property type="entry name" value="S_TKc"/>
    <property type="match status" value="1"/>
</dbReference>
<feature type="domain" description="Protein kinase" evidence="1">
    <location>
        <begin position="145"/>
        <end position="411"/>
    </location>
</feature>
<dbReference type="SUPFAM" id="SSF56112">
    <property type="entry name" value="Protein kinase-like (PK-like)"/>
    <property type="match status" value="1"/>
</dbReference>
<name>A0A2H3JBN9_WOLCO</name>
<dbReference type="AlphaFoldDB" id="A0A2H3JBN9"/>
<evidence type="ECO:0000259" key="1">
    <source>
        <dbReference type="PROSITE" id="PS50011"/>
    </source>
</evidence>
<accession>A0A2H3JBN9</accession>
<dbReference type="STRING" id="742152.A0A2H3JBN9"/>
<dbReference type="InterPro" id="IPR051681">
    <property type="entry name" value="Ser/Thr_Kinases-Pseudokinases"/>
</dbReference>
<keyword evidence="2" id="KW-0808">Transferase</keyword>
<dbReference type="Pfam" id="PF07714">
    <property type="entry name" value="PK_Tyr_Ser-Thr"/>
    <property type="match status" value="1"/>
</dbReference>
<dbReference type="Proteomes" id="UP000218811">
    <property type="component" value="Unassembled WGS sequence"/>
</dbReference>
<keyword evidence="3" id="KW-1185">Reference proteome</keyword>
<dbReference type="InterPro" id="IPR001245">
    <property type="entry name" value="Ser-Thr/Tyr_kinase_cat_dom"/>
</dbReference>
<dbReference type="GO" id="GO:0005524">
    <property type="term" value="F:ATP binding"/>
    <property type="evidence" value="ECO:0007669"/>
    <property type="project" value="InterPro"/>
</dbReference>
<keyword evidence="2" id="KW-0418">Kinase</keyword>
<proteinExistence type="predicted"/>
<dbReference type="InterPro" id="IPR011009">
    <property type="entry name" value="Kinase-like_dom_sf"/>
</dbReference>
<gene>
    <name evidence="2" type="ORF">WOLCODRAFT_81563</name>
</gene>
<dbReference type="Gene3D" id="1.10.510.10">
    <property type="entry name" value="Transferase(Phosphotransferase) domain 1"/>
    <property type="match status" value="1"/>
</dbReference>
<protein>
    <submittedName>
        <fullName evidence="2">Kinase-like protein</fullName>
    </submittedName>
</protein>
<evidence type="ECO:0000313" key="3">
    <source>
        <dbReference type="Proteomes" id="UP000218811"/>
    </source>
</evidence>
<dbReference type="PANTHER" id="PTHR44329">
    <property type="entry name" value="SERINE/THREONINE-PROTEIN KINASE TNNI3K-RELATED"/>
    <property type="match status" value="1"/>
</dbReference>
<dbReference type="PROSITE" id="PS50011">
    <property type="entry name" value="PROTEIN_KINASE_DOM"/>
    <property type="match status" value="1"/>
</dbReference>
<organism evidence="2 3">
    <name type="scientific">Wolfiporia cocos (strain MD-104)</name>
    <name type="common">Brown rot fungus</name>
    <dbReference type="NCBI Taxonomy" id="742152"/>
    <lineage>
        <taxon>Eukaryota</taxon>
        <taxon>Fungi</taxon>
        <taxon>Dikarya</taxon>
        <taxon>Basidiomycota</taxon>
        <taxon>Agaricomycotina</taxon>
        <taxon>Agaricomycetes</taxon>
        <taxon>Polyporales</taxon>
        <taxon>Phaeolaceae</taxon>
        <taxon>Wolfiporia</taxon>
    </lineage>
</organism>
<sequence>KPVDGVHRWYDDLLRSLRDWSKLDHIALLCEWGAIRGTLRRLYRTRPQELCELTSDDLQLNDDETIFAIRNVLSSREEVRRIIFLKGSAAQSFADLLDTAMSIVNREDRLYSRIFHALRKLCALGPLLPSSYTIHAGNKQDQLAKESSHPVASGGFADVWRGKYKGQTAAIKVFRIFGSDNLEAVHKKRMEHKNIVPFFGINMELFSLCMVSKWMENGCIVTYIKREPSVNRLELLVDAAQGLQYLHSEGVIHGDLKGVNILVDERRRACISDFGLTAVIYDTNTVNTISASSNVTGSARWMAPELLHPEQMDLDRARPYPESGIYSFAMVIWEVFTGRIPYYHVPRDPTVIFSILMNMRPERPDEATDLGLSDKVWELTQVCWNSDRGRRPRVSAVLQTLEEALRQHGYVVRVPPTWPLFETPRDTEATILDSTGTTRMHLVLGSSSPLTLLLLADSMFFTPNPTYNEQIHPPGFSINLEDPLVSVSHDRIDIDVECTPVFPPPDYARSPLTASIPWESVSREDAWF</sequence>
<dbReference type="EMBL" id="KB467865">
    <property type="protein sequence ID" value="PCH36149.1"/>
    <property type="molecule type" value="Genomic_DNA"/>
</dbReference>
<feature type="non-terminal residue" evidence="2">
    <location>
        <position position="1"/>
    </location>
</feature>